<dbReference type="Pfam" id="PF12696">
    <property type="entry name" value="TraG-D_C"/>
    <property type="match status" value="1"/>
</dbReference>
<keyword evidence="2" id="KW-0614">Plasmid</keyword>
<dbReference type="SUPFAM" id="SSF52540">
    <property type="entry name" value="P-loop containing nucleoside triphosphate hydrolases"/>
    <property type="match status" value="1"/>
</dbReference>
<sequence>MNVVLDEFNVFASETIVNLINKSRSFNYQCFLSFQTINDLKTKNMNLTDTIFGNVSTIVCHNIKDPNTAEYVARVSLVPKKPKN</sequence>
<name>A0AAJ4JZ99_SPICI</name>
<feature type="domain" description="TraD/TraG TraM recognition site" evidence="1">
    <location>
        <begin position="2"/>
        <end position="74"/>
    </location>
</feature>
<geneLocation type="plasmid" evidence="3">
    <name>pscpbr12-1</name>
</geneLocation>
<dbReference type="InterPro" id="IPR032689">
    <property type="entry name" value="TraG-D_C"/>
</dbReference>
<reference evidence="2 3" key="1">
    <citation type="submission" date="2019-11" db="EMBL/GenBank/DDBJ databases">
        <title>Whole genome sequencing and comparative genomics analyses of five strains of Spiroplasma citri.</title>
        <authorList>
            <person name="Yokomi R."/>
            <person name="Chen J."/>
            <person name="Rattner R."/>
            <person name="Vidalakis G."/>
        </authorList>
    </citation>
    <scope>NUCLEOTIDE SEQUENCE [LARGE SCALE GENOMIC DNA]</scope>
    <source>
        <strain evidence="2 3">BR12</strain>
        <plasmid evidence="3">pscpbr12-1</plasmid>
    </source>
</reference>
<evidence type="ECO:0000313" key="3">
    <source>
        <dbReference type="Proteomes" id="UP000464735"/>
    </source>
</evidence>
<organism evidence="2 3">
    <name type="scientific">Spiroplasma citri</name>
    <dbReference type="NCBI Taxonomy" id="2133"/>
    <lineage>
        <taxon>Bacteria</taxon>
        <taxon>Bacillati</taxon>
        <taxon>Mycoplasmatota</taxon>
        <taxon>Mollicutes</taxon>
        <taxon>Entomoplasmatales</taxon>
        <taxon>Spiroplasmataceae</taxon>
        <taxon>Spiroplasma</taxon>
    </lineage>
</organism>
<dbReference type="EMBL" id="CP046369">
    <property type="protein sequence ID" value="QIA69913.1"/>
    <property type="molecule type" value="Genomic_DNA"/>
</dbReference>
<evidence type="ECO:0000313" key="2">
    <source>
        <dbReference type="EMBL" id="QIA69913.1"/>
    </source>
</evidence>
<gene>
    <name evidence="2" type="ORF">GL298_10700</name>
</gene>
<dbReference type="InterPro" id="IPR027417">
    <property type="entry name" value="P-loop_NTPase"/>
</dbReference>
<dbReference type="Gene3D" id="3.40.50.300">
    <property type="entry name" value="P-loop containing nucleotide triphosphate hydrolases"/>
    <property type="match status" value="1"/>
</dbReference>
<protein>
    <submittedName>
        <fullName evidence="2">TraM recognition domain-containing protein</fullName>
    </submittedName>
</protein>
<dbReference type="Proteomes" id="UP000464735">
    <property type="component" value="Plasmid pScpBR12-1"/>
</dbReference>
<dbReference type="AlphaFoldDB" id="A0AAJ4JZ99"/>
<proteinExistence type="predicted"/>
<accession>A0AAJ4JZ99</accession>
<dbReference type="CDD" id="cd01127">
    <property type="entry name" value="TrwB_TraG_TraD_VirD4"/>
    <property type="match status" value="1"/>
</dbReference>
<evidence type="ECO:0000259" key="1">
    <source>
        <dbReference type="Pfam" id="PF12696"/>
    </source>
</evidence>